<dbReference type="Gene3D" id="4.10.240.10">
    <property type="entry name" value="Zn(2)-C6 fungal-type DNA-binding domain"/>
    <property type="match status" value="1"/>
</dbReference>
<dbReference type="GO" id="GO:0000981">
    <property type="term" value="F:DNA-binding transcription factor activity, RNA polymerase II-specific"/>
    <property type="evidence" value="ECO:0007669"/>
    <property type="project" value="InterPro"/>
</dbReference>
<dbReference type="GO" id="GO:0003677">
    <property type="term" value="F:DNA binding"/>
    <property type="evidence" value="ECO:0007669"/>
    <property type="project" value="UniProtKB-KW"/>
</dbReference>
<gene>
    <name evidence="10" type="ORF">EVG20_g5476</name>
</gene>
<organism evidence="10 11">
    <name type="scientific">Dentipellis fragilis</name>
    <dbReference type="NCBI Taxonomy" id="205917"/>
    <lineage>
        <taxon>Eukaryota</taxon>
        <taxon>Fungi</taxon>
        <taxon>Dikarya</taxon>
        <taxon>Basidiomycota</taxon>
        <taxon>Agaricomycotina</taxon>
        <taxon>Agaricomycetes</taxon>
        <taxon>Russulales</taxon>
        <taxon>Hericiaceae</taxon>
        <taxon>Dentipellis</taxon>
    </lineage>
</organism>
<dbReference type="Pfam" id="PF04082">
    <property type="entry name" value="Fungal_trans"/>
    <property type="match status" value="1"/>
</dbReference>
<keyword evidence="3" id="KW-0862">Zinc</keyword>
<dbReference type="SUPFAM" id="SSF57701">
    <property type="entry name" value="Zn2/Cys6 DNA-binding domain"/>
    <property type="match status" value="1"/>
</dbReference>
<dbReference type="InterPro" id="IPR051615">
    <property type="entry name" value="Transcr_Regulatory_Elem"/>
</dbReference>
<keyword evidence="2" id="KW-0479">Metal-binding</keyword>
<feature type="region of interest" description="Disordered" evidence="8">
    <location>
        <begin position="681"/>
        <end position="700"/>
    </location>
</feature>
<keyword evidence="6" id="KW-0804">Transcription</keyword>
<sequence>MPRLRMALGTQESISSTRLAAHLFSNFLASSRMSTSKRGTYTRRACNYCRRRKIKCDGQVPVCASCKGAGRECTWDSEHDRKPPSPQYVETLEKRVKSLEDLVRSLRGDLQLVDPVFHDRAMSHSSSSDSFSFRGSESAPSSPVFGLDMVKTEEHHAMERLCAPTERLHLENERLQFYGPTSLFRLGRQASHDRTYSGEDSDDLFSDPPALDGHSPPELDWARHLPANAPLSRAEHDGLLDCFFRFFTSWRMCIIPAFFLRDMHRYLSVPRGETPPRTSHYSPMLHNSIVALAAAFSDHPELKHIDMRRKFAAKAKDDLEKECSQPSLSAVVALSFLATFHSSQGEHELGYMYFGMSTRMSHTFGVHIDCSAWVTEGLCTETQMWDRNWLYWNMTTLDVFWSLFVVGRDFCLPEANDRSPDFNFHDSSTWDMPRSGPPRDTEDPNSGLYTSVFIATCNLLQIGRRVIGAVNKLSERRMSHESINDLLTNMEVQLLSWKENLSEEIDIKAGSHSSVKASPPRLMMQMAYYSLMVVLHRPFCLYSERKDRVEHLKVCNKNAANTLSLAKTWRTLYSLRYVPMSLVQVLSCAGTIFVLSAIHAACKVRSAPAALQASMDQAHTCIQYLLEIGESWECSKTMAHILDNLLDDQVKRRLNARTNDLNPPAPGSYINFQIQVPAPSDGYSGRAQPSLPPSSEYGSGDMQQAAHILPQVPAGFAVAAPYGSPAMFGGFAPGPSDLAASAQFFSIQDLSAMQSDFPTLGPDVSASWTNASNEVFGPVQYQESESYFPPEDIPMPDSSNYAYSSMDPAVWDQYR</sequence>
<feature type="domain" description="Zn(2)-C6 fungal-type" evidence="9">
    <location>
        <begin position="45"/>
        <end position="75"/>
    </location>
</feature>
<keyword evidence="7" id="KW-0539">Nucleus</keyword>
<evidence type="ECO:0000256" key="3">
    <source>
        <dbReference type="ARBA" id="ARBA00022833"/>
    </source>
</evidence>
<keyword evidence="5" id="KW-0238">DNA-binding</keyword>
<evidence type="ECO:0000259" key="9">
    <source>
        <dbReference type="PROSITE" id="PS50048"/>
    </source>
</evidence>
<evidence type="ECO:0000256" key="2">
    <source>
        <dbReference type="ARBA" id="ARBA00022723"/>
    </source>
</evidence>
<evidence type="ECO:0000256" key="4">
    <source>
        <dbReference type="ARBA" id="ARBA00023015"/>
    </source>
</evidence>
<dbReference type="EMBL" id="SEOQ01000325">
    <property type="protein sequence ID" value="TFY65610.1"/>
    <property type="molecule type" value="Genomic_DNA"/>
</dbReference>
<evidence type="ECO:0000256" key="8">
    <source>
        <dbReference type="SAM" id="MobiDB-lite"/>
    </source>
</evidence>
<evidence type="ECO:0000256" key="7">
    <source>
        <dbReference type="ARBA" id="ARBA00023242"/>
    </source>
</evidence>
<comment type="subcellular location">
    <subcellularLocation>
        <location evidence="1">Nucleus</location>
    </subcellularLocation>
</comment>
<name>A0A4Y9YV46_9AGAM</name>
<evidence type="ECO:0000313" key="11">
    <source>
        <dbReference type="Proteomes" id="UP000298327"/>
    </source>
</evidence>
<dbReference type="PANTHER" id="PTHR31313:SF81">
    <property type="entry name" value="TY1 ENHANCER ACTIVATOR"/>
    <property type="match status" value="1"/>
</dbReference>
<dbReference type="Proteomes" id="UP000298327">
    <property type="component" value="Unassembled WGS sequence"/>
</dbReference>
<evidence type="ECO:0000256" key="6">
    <source>
        <dbReference type="ARBA" id="ARBA00023163"/>
    </source>
</evidence>
<evidence type="ECO:0000256" key="1">
    <source>
        <dbReference type="ARBA" id="ARBA00004123"/>
    </source>
</evidence>
<dbReference type="SMART" id="SM00066">
    <property type="entry name" value="GAL4"/>
    <property type="match status" value="1"/>
</dbReference>
<dbReference type="GO" id="GO:0005634">
    <property type="term" value="C:nucleus"/>
    <property type="evidence" value="ECO:0007669"/>
    <property type="project" value="UniProtKB-SubCell"/>
</dbReference>
<keyword evidence="4" id="KW-0805">Transcription regulation</keyword>
<keyword evidence="11" id="KW-1185">Reference proteome</keyword>
<dbReference type="CDD" id="cd00067">
    <property type="entry name" value="GAL4"/>
    <property type="match status" value="1"/>
</dbReference>
<dbReference type="InterPro" id="IPR036864">
    <property type="entry name" value="Zn2-C6_fun-type_DNA-bd_sf"/>
</dbReference>
<dbReference type="GO" id="GO:0008270">
    <property type="term" value="F:zinc ion binding"/>
    <property type="evidence" value="ECO:0007669"/>
    <property type="project" value="InterPro"/>
</dbReference>
<dbReference type="PROSITE" id="PS00463">
    <property type="entry name" value="ZN2_CY6_FUNGAL_1"/>
    <property type="match status" value="1"/>
</dbReference>
<dbReference type="GO" id="GO:0006351">
    <property type="term" value="P:DNA-templated transcription"/>
    <property type="evidence" value="ECO:0007669"/>
    <property type="project" value="InterPro"/>
</dbReference>
<dbReference type="OrthoDB" id="2154091at2759"/>
<proteinExistence type="predicted"/>
<dbReference type="AlphaFoldDB" id="A0A4Y9YV46"/>
<dbReference type="STRING" id="205917.A0A4Y9YV46"/>
<dbReference type="Pfam" id="PF00172">
    <property type="entry name" value="Zn_clus"/>
    <property type="match status" value="1"/>
</dbReference>
<evidence type="ECO:0000313" key="10">
    <source>
        <dbReference type="EMBL" id="TFY65610.1"/>
    </source>
</evidence>
<accession>A0A4Y9YV46</accession>
<dbReference type="PROSITE" id="PS50048">
    <property type="entry name" value="ZN2_CY6_FUNGAL_2"/>
    <property type="match status" value="1"/>
</dbReference>
<evidence type="ECO:0000256" key="5">
    <source>
        <dbReference type="ARBA" id="ARBA00023125"/>
    </source>
</evidence>
<dbReference type="InterPro" id="IPR001138">
    <property type="entry name" value="Zn2Cys6_DnaBD"/>
</dbReference>
<dbReference type="InterPro" id="IPR007219">
    <property type="entry name" value="XnlR_reg_dom"/>
</dbReference>
<dbReference type="CDD" id="cd12148">
    <property type="entry name" value="fungal_TF_MHR"/>
    <property type="match status" value="1"/>
</dbReference>
<reference evidence="10 11" key="1">
    <citation type="submission" date="2019-02" db="EMBL/GenBank/DDBJ databases">
        <title>Genome sequencing of the rare red list fungi Dentipellis fragilis.</title>
        <authorList>
            <person name="Buettner E."/>
            <person name="Kellner H."/>
        </authorList>
    </citation>
    <scope>NUCLEOTIDE SEQUENCE [LARGE SCALE GENOMIC DNA]</scope>
    <source>
        <strain evidence="10 11">DSM 105465</strain>
    </source>
</reference>
<comment type="caution">
    <text evidence="10">The sequence shown here is derived from an EMBL/GenBank/DDBJ whole genome shotgun (WGS) entry which is preliminary data.</text>
</comment>
<dbReference type="PANTHER" id="PTHR31313">
    <property type="entry name" value="TY1 ENHANCER ACTIVATOR"/>
    <property type="match status" value="1"/>
</dbReference>
<protein>
    <recommendedName>
        <fullName evidence="9">Zn(2)-C6 fungal-type domain-containing protein</fullName>
    </recommendedName>
</protein>